<name>A0A4C1TZD7_EUMVA</name>
<evidence type="ECO:0000313" key="2">
    <source>
        <dbReference type="EMBL" id="GBP19350.1"/>
    </source>
</evidence>
<proteinExistence type="predicted"/>
<comment type="caution">
    <text evidence="2">The sequence shown here is derived from an EMBL/GenBank/DDBJ whole genome shotgun (WGS) entry which is preliminary data.</text>
</comment>
<accession>A0A4C1TZD7</accession>
<evidence type="ECO:0000256" key="1">
    <source>
        <dbReference type="SAM" id="MobiDB-lite"/>
    </source>
</evidence>
<dbReference type="Proteomes" id="UP000299102">
    <property type="component" value="Unassembled WGS sequence"/>
</dbReference>
<feature type="region of interest" description="Disordered" evidence="1">
    <location>
        <begin position="362"/>
        <end position="384"/>
    </location>
</feature>
<gene>
    <name evidence="2" type="ORF">EVAR_12391_1</name>
</gene>
<dbReference type="EMBL" id="BGZK01000107">
    <property type="protein sequence ID" value="GBP19350.1"/>
    <property type="molecule type" value="Genomic_DNA"/>
</dbReference>
<protein>
    <submittedName>
        <fullName evidence="2">Uncharacterized protein</fullName>
    </submittedName>
</protein>
<keyword evidence="3" id="KW-1185">Reference proteome</keyword>
<evidence type="ECO:0000313" key="3">
    <source>
        <dbReference type="Proteomes" id="UP000299102"/>
    </source>
</evidence>
<feature type="region of interest" description="Disordered" evidence="1">
    <location>
        <begin position="1"/>
        <end position="32"/>
    </location>
</feature>
<dbReference type="OrthoDB" id="7490880at2759"/>
<organism evidence="2 3">
    <name type="scientific">Eumeta variegata</name>
    <name type="common">Bagworm moth</name>
    <name type="synonym">Eumeta japonica</name>
    <dbReference type="NCBI Taxonomy" id="151549"/>
    <lineage>
        <taxon>Eukaryota</taxon>
        <taxon>Metazoa</taxon>
        <taxon>Ecdysozoa</taxon>
        <taxon>Arthropoda</taxon>
        <taxon>Hexapoda</taxon>
        <taxon>Insecta</taxon>
        <taxon>Pterygota</taxon>
        <taxon>Neoptera</taxon>
        <taxon>Endopterygota</taxon>
        <taxon>Lepidoptera</taxon>
        <taxon>Glossata</taxon>
        <taxon>Ditrysia</taxon>
        <taxon>Tineoidea</taxon>
        <taxon>Psychidae</taxon>
        <taxon>Oiketicinae</taxon>
        <taxon>Eumeta</taxon>
    </lineage>
</organism>
<sequence>MKTTSSPTHSLEGKSTPRRIVPRRSRSAESFNSQSKRFSVVIQNVEQNLITPISTPKSFLSDTTNIVEPRRKSWWKRLGENTIQDLSFLHENPIIEMDDILGDYEQGNQNSQENKNYDLGLPESSSNETIESIIIPQKRLFNQKGVTSQNKFENIVEKENSTSKQLETQSKAQEIHLEIPTTKPQKNIPIFPAALLNMSSNVINKTQELPNLEQKKQSKNLFSNRLTKKNNIFTNIKLIESEDESLHLESKAKAKNLFGNQMRNRRNNRFSGLIATESEDDIPIIQPKVFEFQKPGKKRRSSMTQGDALSPSLSVTSDADFNNWKMLPSSTMVEDNISEKSTPAKKLRLTRASYVNNEYCESSNTKLSPSVTKLSPETNNPTHINEDVCDINNQVSNHEHQIKLTDKNKTNIALSNNESIQLINSNSSKPTEKTQHE</sequence>
<reference evidence="2 3" key="1">
    <citation type="journal article" date="2019" name="Commun. Biol.">
        <title>The bagworm genome reveals a unique fibroin gene that provides high tensile strength.</title>
        <authorList>
            <person name="Kono N."/>
            <person name="Nakamura H."/>
            <person name="Ohtoshi R."/>
            <person name="Tomita M."/>
            <person name="Numata K."/>
            <person name="Arakawa K."/>
        </authorList>
    </citation>
    <scope>NUCLEOTIDE SEQUENCE [LARGE SCALE GENOMIC DNA]</scope>
</reference>
<dbReference type="AlphaFoldDB" id="A0A4C1TZD7"/>
<feature type="compositionally biased region" description="Polar residues" evidence="1">
    <location>
        <begin position="362"/>
        <end position="383"/>
    </location>
</feature>
<feature type="compositionally biased region" description="Basic residues" evidence="1">
    <location>
        <begin position="16"/>
        <end position="25"/>
    </location>
</feature>